<name>A0A0L9VQZ7_PHAAN</name>
<accession>A0A0L9VQZ7</accession>
<dbReference type="EMBL" id="CM003381">
    <property type="protein sequence ID" value="KOM57383.1"/>
    <property type="molecule type" value="Genomic_DNA"/>
</dbReference>
<evidence type="ECO:0000256" key="1">
    <source>
        <dbReference type="SAM" id="Coils"/>
    </source>
</evidence>
<dbReference type="Proteomes" id="UP000053144">
    <property type="component" value="Chromosome 11"/>
</dbReference>
<evidence type="ECO:0000313" key="3">
    <source>
        <dbReference type="EMBL" id="KOM57383.1"/>
    </source>
</evidence>
<reference evidence="2 5" key="3">
    <citation type="submission" date="2020-05" db="EMBL/GenBank/DDBJ databases">
        <title>Vigna angularis (adzuki bean) Var. LongXiaoDou No. 4 denovo assembly.</title>
        <authorList>
            <person name="Xiang H."/>
        </authorList>
    </citation>
    <scope>NUCLEOTIDE SEQUENCE [LARGE SCALE GENOMIC DNA]</scope>
    <source>
        <tissue evidence="2">Leaf</tissue>
    </source>
</reference>
<evidence type="ECO:0000313" key="4">
    <source>
        <dbReference type="Proteomes" id="UP000053144"/>
    </source>
</evidence>
<dbReference type="Gramene" id="KOM57383">
    <property type="protein sequence ID" value="KOM57383"/>
    <property type="gene ID" value="LR48_Vigan11g041600"/>
</dbReference>
<proteinExistence type="predicted"/>
<dbReference type="AlphaFoldDB" id="A0A0L9VQZ7"/>
<evidence type="ECO:0000313" key="2">
    <source>
        <dbReference type="EMBL" id="KAG2380419.1"/>
    </source>
</evidence>
<protein>
    <submittedName>
        <fullName evidence="3">Uncharacterized protein</fullName>
    </submittedName>
</protein>
<gene>
    <name evidence="2" type="ORF">HKW66_Vig0171980</name>
    <name evidence="3" type="ORF">LR48_Vigan11g041600</name>
</gene>
<dbReference type="Proteomes" id="UP000743370">
    <property type="component" value="Unassembled WGS sequence"/>
</dbReference>
<organism evidence="3 4">
    <name type="scientific">Phaseolus angularis</name>
    <name type="common">Azuki bean</name>
    <name type="synonym">Vigna angularis</name>
    <dbReference type="NCBI Taxonomy" id="3914"/>
    <lineage>
        <taxon>Eukaryota</taxon>
        <taxon>Viridiplantae</taxon>
        <taxon>Streptophyta</taxon>
        <taxon>Embryophyta</taxon>
        <taxon>Tracheophyta</taxon>
        <taxon>Spermatophyta</taxon>
        <taxon>Magnoliopsida</taxon>
        <taxon>eudicotyledons</taxon>
        <taxon>Gunneridae</taxon>
        <taxon>Pentapetalae</taxon>
        <taxon>rosids</taxon>
        <taxon>fabids</taxon>
        <taxon>Fabales</taxon>
        <taxon>Fabaceae</taxon>
        <taxon>Papilionoideae</taxon>
        <taxon>50 kb inversion clade</taxon>
        <taxon>NPAAA clade</taxon>
        <taxon>indigoferoid/millettioid clade</taxon>
        <taxon>Phaseoleae</taxon>
        <taxon>Vigna</taxon>
    </lineage>
</organism>
<feature type="coiled-coil region" evidence="1">
    <location>
        <begin position="1"/>
        <end position="53"/>
    </location>
</feature>
<sequence>MTKVKKALEESENKLKTWKKRCLDSEKKFKNKDKELKKENATLKKEVVDKKEAWAGLGADLVGLQKYIIIENTNDFNKAIRQIELLYQELSSKDARFDVNKDILDHQMMDVDNIMIVKTTMIEDATDETFDEETTEVSSSIVADP</sequence>
<reference evidence="3" key="2">
    <citation type="submission" date="2015-02" db="EMBL/GenBank/DDBJ databases">
        <authorList>
            <person name="Chooi Y.-H."/>
        </authorList>
    </citation>
    <scope>NUCLEOTIDE SEQUENCE</scope>
    <source>
        <tissue evidence="3">Seedling</tissue>
    </source>
</reference>
<evidence type="ECO:0000313" key="5">
    <source>
        <dbReference type="Proteomes" id="UP000743370"/>
    </source>
</evidence>
<reference evidence="4" key="1">
    <citation type="journal article" date="2015" name="Proc. Natl. Acad. Sci. U.S.A.">
        <title>Genome sequencing of adzuki bean (Vigna angularis) provides insight into high starch and low fat accumulation and domestication.</title>
        <authorList>
            <person name="Yang K."/>
            <person name="Tian Z."/>
            <person name="Chen C."/>
            <person name="Luo L."/>
            <person name="Zhao B."/>
            <person name="Wang Z."/>
            <person name="Yu L."/>
            <person name="Li Y."/>
            <person name="Sun Y."/>
            <person name="Li W."/>
            <person name="Chen Y."/>
            <person name="Li Y."/>
            <person name="Zhang Y."/>
            <person name="Ai D."/>
            <person name="Zhao J."/>
            <person name="Shang C."/>
            <person name="Ma Y."/>
            <person name="Wu B."/>
            <person name="Wang M."/>
            <person name="Gao L."/>
            <person name="Sun D."/>
            <person name="Zhang P."/>
            <person name="Guo F."/>
            <person name="Wang W."/>
            <person name="Li Y."/>
            <person name="Wang J."/>
            <person name="Varshney R.K."/>
            <person name="Wang J."/>
            <person name="Ling H.Q."/>
            <person name="Wan P."/>
        </authorList>
    </citation>
    <scope>NUCLEOTIDE SEQUENCE</scope>
    <source>
        <strain evidence="4">cv. Jingnong 6</strain>
    </source>
</reference>
<dbReference type="EMBL" id="JABFOF010000009">
    <property type="protein sequence ID" value="KAG2380419.1"/>
    <property type="molecule type" value="Genomic_DNA"/>
</dbReference>
<keyword evidence="1" id="KW-0175">Coiled coil</keyword>